<protein>
    <recommendedName>
        <fullName evidence="3">Ethanolamine utilization cobalamin adenosyltransferase</fullName>
    </recommendedName>
</protein>
<evidence type="ECO:0000313" key="1">
    <source>
        <dbReference type="EMBL" id="MBF1352282.1"/>
    </source>
</evidence>
<evidence type="ECO:0008006" key="3">
    <source>
        <dbReference type="Google" id="ProtNLM"/>
    </source>
</evidence>
<name>A0A930HAS3_9FIRM</name>
<reference evidence="1" key="1">
    <citation type="submission" date="2020-04" db="EMBL/GenBank/DDBJ databases">
        <title>Deep metagenomics examines the oral microbiome during advanced dental caries in children, revealing novel taxa and co-occurrences with host molecules.</title>
        <authorList>
            <person name="Baker J.L."/>
            <person name="Morton J.T."/>
            <person name="Dinis M."/>
            <person name="Alvarez R."/>
            <person name="Tran N.C."/>
            <person name="Knight R."/>
            <person name="Edlund A."/>
        </authorList>
    </citation>
    <scope>NUCLEOTIDE SEQUENCE</scope>
    <source>
        <strain evidence="1">JCVI_24_bin.8</strain>
    </source>
</reference>
<accession>A0A930HAS3</accession>
<gene>
    <name evidence="1" type="ORF">HXM71_04065</name>
</gene>
<proteinExistence type="predicted"/>
<organism evidence="1 2">
    <name type="scientific">Mogibacterium diversum</name>
    <dbReference type="NCBI Taxonomy" id="114527"/>
    <lineage>
        <taxon>Bacteria</taxon>
        <taxon>Bacillati</taxon>
        <taxon>Bacillota</taxon>
        <taxon>Clostridia</taxon>
        <taxon>Peptostreptococcales</taxon>
        <taxon>Anaerovoracaceae</taxon>
        <taxon>Mogibacterium</taxon>
    </lineage>
</organism>
<comment type="caution">
    <text evidence="1">The sequence shown here is derived from an EMBL/GenBank/DDBJ whole genome shotgun (WGS) entry which is preliminary data.</text>
</comment>
<dbReference type="EMBL" id="JABZQH010000121">
    <property type="protein sequence ID" value="MBF1352282.1"/>
    <property type="molecule type" value="Genomic_DNA"/>
</dbReference>
<sequence length="207" mass="23919">MDLRKQYNEEPFTQYRIEATVKLTPSGRQFLIDRRIDIIDERQKNINKKDNLLSENLTYSGCEAGRIYYSIESLVAEILLVAEWLSRHNECSVAGEIISISQIVHNTLGELKAHRTLQAIKFWNLGSEELHDKVNKSQFPFTLEGLPTNSDIRMKLFVLNRLRTKVLLTISDVDKNIKQEDEVVRNILQTVADILCLIIGKYLRSTL</sequence>
<dbReference type="AlphaFoldDB" id="A0A930HAS3"/>
<evidence type="ECO:0000313" key="2">
    <source>
        <dbReference type="Proteomes" id="UP000722050"/>
    </source>
</evidence>
<dbReference type="Proteomes" id="UP000722050">
    <property type="component" value="Unassembled WGS sequence"/>
</dbReference>